<feature type="compositionally biased region" description="Polar residues" evidence="1">
    <location>
        <begin position="209"/>
        <end position="224"/>
    </location>
</feature>
<dbReference type="GO" id="GO:0019901">
    <property type="term" value="F:protein kinase binding"/>
    <property type="evidence" value="ECO:0007669"/>
    <property type="project" value="InterPro"/>
</dbReference>
<dbReference type="SUPFAM" id="SSF47954">
    <property type="entry name" value="Cyclin-like"/>
    <property type="match status" value="1"/>
</dbReference>
<name>A0A409VFB5_9AGAR</name>
<feature type="region of interest" description="Disordered" evidence="1">
    <location>
        <begin position="191"/>
        <end position="300"/>
    </location>
</feature>
<proteinExistence type="predicted"/>
<dbReference type="PANTHER" id="PTHR15615:SF108">
    <property type="entry name" value="PROTEIN CNPPD1"/>
    <property type="match status" value="1"/>
</dbReference>
<dbReference type="Proteomes" id="UP000284706">
    <property type="component" value="Unassembled WGS sequence"/>
</dbReference>
<feature type="compositionally biased region" description="Low complexity" evidence="1">
    <location>
        <begin position="258"/>
        <end position="274"/>
    </location>
</feature>
<dbReference type="InterPro" id="IPR006671">
    <property type="entry name" value="Cyclin_N"/>
</dbReference>
<dbReference type="InterPro" id="IPR013922">
    <property type="entry name" value="Cyclin_PHO80-like"/>
</dbReference>
<evidence type="ECO:0000313" key="3">
    <source>
        <dbReference type="EMBL" id="PPQ64943.1"/>
    </source>
</evidence>
<dbReference type="EMBL" id="NHYE01005660">
    <property type="protein sequence ID" value="PPQ64943.1"/>
    <property type="molecule type" value="Genomic_DNA"/>
</dbReference>
<reference evidence="3 4" key="1">
    <citation type="journal article" date="2018" name="Evol. Lett.">
        <title>Horizontal gene cluster transfer increased hallucinogenic mushroom diversity.</title>
        <authorList>
            <person name="Reynolds H.T."/>
            <person name="Vijayakumar V."/>
            <person name="Gluck-Thaler E."/>
            <person name="Korotkin H.B."/>
            <person name="Matheny P.B."/>
            <person name="Slot J.C."/>
        </authorList>
    </citation>
    <scope>NUCLEOTIDE SEQUENCE [LARGE SCALE GENOMIC DNA]</scope>
    <source>
        <strain evidence="3 4">SRW20</strain>
    </source>
</reference>
<dbReference type="GO" id="GO:0016538">
    <property type="term" value="F:cyclin-dependent protein serine/threonine kinase regulator activity"/>
    <property type="evidence" value="ECO:0007669"/>
    <property type="project" value="TreeGrafter"/>
</dbReference>
<evidence type="ECO:0000259" key="2">
    <source>
        <dbReference type="Pfam" id="PF00134"/>
    </source>
</evidence>
<dbReference type="Gene3D" id="1.10.472.10">
    <property type="entry name" value="Cyclin-like"/>
    <property type="match status" value="1"/>
</dbReference>
<gene>
    <name evidence="3" type="ORF">CVT26_015662</name>
</gene>
<evidence type="ECO:0000256" key="1">
    <source>
        <dbReference type="SAM" id="MobiDB-lite"/>
    </source>
</evidence>
<feature type="compositionally biased region" description="Polar residues" evidence="1">
    <location>
        <begin position="232"/>
        <end position="243"/>
    </location>
</feature>
<dbReference type="PANTHER" id="PTHR15615">
    <property type="match status" value="1"/>
</dbReference>
<keyword evidence="4" id="KW-1185">Reference proteome</keyword>
<dbReference type="GO" id="GO:0000307">
    <property type="term" value="C:cyclin-dependent protein kinase holoenzyme complex"/>
    <property type="evidence" value="ECO:0007669"/>
    <property type="project" value="TreeGrafter"/>
</dbReference>
<accession>A0A409VFB5</accession>
<dbReference type="InterPro" id="IPR036915">
    <property type="entry name" value="Cyclin-like_sf"/>
</dbReference>
<protein>
    <recommendedName>
        <fullName evidence="2">Cyclin N-terminal domain-containing protein</fullName>
    </recommendedName>
</protein>
<dbReference type="AlphaFoldDB" id="A0A409VFB5"/>
<sequence length="317" mass="34670">MASHNSSAGAPRRNFAVPQLFTFAQHPPPAPSKADPYHGHEFLAKLAARFITHLFACPDYPQSSTQAQAKLPYFIAYALHRTKLHPSVTFAALVLLQRLKARFPSARGSSGHRLFISAYMISSKVMCDDTYSNKSWCIVAQGMFTLREVNQMEREMCTYLDWELTVDNPILSNFEDAIKVDFGEDKDRRSYPNYPTTFVSKRAARAEQSKSNTPFDEKSSSTSPVPGFPGHNSPTPGTPTKTPWDNAPETPSPTYSNATSPASSGSPATPVGGPETNPKIRGIDTSPNFGPVEGGVQVSSTHPLKPKMFAFAVPSGW</sequence>
<dbReference type="CDD" id="cd20557">
    <property type="entry name" value="CYCLIN_ScPCL1-like"/>
    <property type="match status" value="1"/>
</dbReference>
<dbReference type="GO" id="GO:0005634">
    <property type="term" value="C:nucleus"/>
    <property type="evidence" value="ECO:0007669"/>
    <property type="project" value="TreeGrafter"/>
</dbReference>
<dbReference type="Pfam" id="PF00134">
    <property type="entry name" value="Cyclin_N"/>
    <property type="match status" value="1"/>
</dbReference>
<dbReference type="OrthoDB" id="244495at2759"/>
<feature type="domain" description="Cyclin N-terminal" evidence="2">
    <location>
        <begin position="61"/>
        <end position="165"/>
    </location>
</feature>
<organism evidence="3 4">
    <name type="scientific">Gymnopilus dilepis</name>
    <dbReference type="NCBI Taxonomy" id="231916"/>
    <lineage>
        <taxon>Eukaryota</taxon>
        <taxon>Fungi</taxon>
        <taxon>Dikarya</taxon>
        <taxon>Basidiomycota</taxon>
        <taxon>Agaricomycotina</taxon>
        <taxon>Agaricomycetes</taxon>
        <taxon>Agaricomycetidae</taxon>
        <taxon>Agaricales</taxon>
        <taxon>Agaricineae</taxon>
        <taxon>Hymenogastraceae</taxon>
        <taxon>Gymnopilus</taxon>
    </lineage>
</organism>
<dbReference type="InParanoid" id="A0A409VFB5"/>
<comment type="caution">
    <text evidence="3">The sequence shown here is derived from an EMBL/GenBank/DDBJ whole genome shotgun (WGS) entry which is preliminary data.</text>
</comment>
<dbReference type="STRING" id="231916.A0A409VFB5"/>
<evidence type="ECO:0000313" key="4">
    <source>
        <dbReference type="Proteomes" id="UP000284706"/>
    </source>
</evidence>